<dbReference type="Proteomes" id="UP000193427">
    <property type="component" value="Chromosome"/>
</dbReference>
<organism evidence="1 2">
    <name type="scientific">Piscinibacter gummiphilus</name>
    <dbReference type="NCBI Taxonomy" id="946333"/>
    <lineage>
        <taxon>Bacteria</taxon>
        <taxon>Pseudomonadati</taxon>
        <taxon>Pseudomonadota</taxon>
        <taxon>Betaproteobacteria</taxon>
        <taxon>Burkholderiales</taxon>
        <taxon>Sphaerotilaceae</taxon>
        <taxon>Piscinibacter</taxon>
    </lineage>
</organism>
<dbReference type="Pfam" id="PF00561">
    <property type="entry name" value="Abhydrolase_1"/>
    <property type="match status" value="1"/>
</dbReference>
<keyword evidence="2" id="KW-1185">Reference proteome</keyword>
<dbReference type="EMBL" id="CP015118">
    <property type="protein sequence ID" value="ARN22204.1"/>
    <property type="molecule type" value="Genomic_DNA"/>
</dbReference>
<protein>
    <submittedName>
        <fullName evidence="1">Uncharacterized protein</fullName>
    </submittedName>
</protein>
<dbReference type="OrthoDB" id="5379975at2"/>
<dbReference type="RefSeq" id="WP_085752502.1">
    <property type="nucleotide sequence ID" value="NZ_BSPR01000006.1"/>
</dbReference>
<evidence type="ECO:0000313" key="2">
    <source>
        <dbReference type="Proteomes" id="UP000193427"/>
    </source>
</evidence>
<sequence>MTPPNELPLVFGSDRHLVGTLTMPATGPAQRTAFVLLNAGVIHRIGPHRINVKLARELASQGFNTLRFDLSGQGDSRAPSSSGDFTAQAVADIRAAMDHLERTTDVHRFVIAGICSGADNGLAAALADDRVVGLCLLDGYTYPTAKTRWVRLKRRLRGPLLSAVLPWALRRLTALSVAIARRRGDALALVDNDRRFPSREEFAKSMQTLVDRGVEVCLVYSGSLLPQYNYDDQFRDAFAQYGFATRVRSEYRPDIDHSVTPVGAQQQLLELVSGWARTLPQPA</sequence>
<dbReference type="KEGG" id="rgu:A4W93_21155"/>
<accession>A0A1W6LD72</accession>
<reference evidence="1 2" key="1">
    <citation type="submission" date="2016-04" db="EMBL/GenBank/DDBJ databases">
        <title>Complete genome sequence of natural rubber-degrading, novel Gram-negative bacterium, Rhizobacter gummiphilus strain NS21.</title>
        <authorList>
            <person name="Tabata M."/>
            <person name="Kasai D."/>
            <person name="Fukuda M."/>
        </authorList>
    </citation>
    <scope>NUCLEOTIDE SEQUENCE [LARGE SCALE GENOMIC DNA]</scope>
    <source>
        <strain evidence="1 2">NS21</strain>
    </source>
</reference>
<dbReference type="InterPro" id="IPR029058">
    <property type="entry name" value="AB_hydrolase_fold"/>
</dbReference>
<dbReference type="STRING" id="946333.A4W93_21155"/>
<dbReference type="AlphaFoldDB" id="A0A1W6LD72"/>
<dbReference type="SUPFAM" id="SSF53474">
    <property type="entry name" value="alpha/beta-Hydrolases"/>
    <property type="match status" value="1"/>
</dbReference>
<dbReference type="Gene3D" id="3.40.50.1820">
    <property type="entry name" value="alpha/beta hydrolase"/>
    <property type="match status" value="1"/>
</dbReference>
<dbReference type="InterPro" id="IPR000073">
    <property type="entry name" value="AB_hydrolase_1"/>
</dbReference>
<evidence type="ECO:0000313" key="1">
    <source>
        <dbReference type="EMBL" id="ARN22204.1"/>
    </source>
</evidence>
<gene>
    <name evidence="1" type="ORF">A4W93_21155</name>
</gene>
<name>A0A1W6LD72_9BURK</name>
<proteinExistence type="predicted"/>